<dbReference type="InterPro" id="IPR040256">
    <property type="entry name" value="At4g02000-like"/>
</dbReference>
<dbReference type="AlphaFoldDB" id="A0A151TUN8"/>
<dbReference type="OMA" id="LLNCNER"/>
<evidence type="ECO:0000313" key="2">
    <source>
        <dbReference type="EMBL" id="KYP70792.1"/>
    </source>
</evidence>
<evidence type="ECO:0000313" key="3">
    <source>
        <dbReference type="Proteomes" id="UP000075243"/>
    </source>
</evidence>
<dbReference type="PANTHER" id="PTHR31286:SF171">
    <property type="entry name" value="CCHC-TYPE DOMAIN-CONTAINING PROTEIN"/>
    <property type="match status" value="1"/>
</dbReference>
<accession>A0A151TUN8</accession>
<organism evidence="2 3">
    <name type="scientific">Cajanus cajan</name>
    <name type="common">Pigeon pea</name>
    <name type="synonym">Cajanus indicus</name>
    <dbReference type="NCBI Taxonomy" id="3821"/>
    <lineage>
        <taxon>Eukaryota</taxon>
        <taxon>Viridiplantae</taxon>
        <taxon>Streptophyta</taxon>
        <taxon>Embryophyta</taxon>
        <taxon>Tracheophyta</taxon>
        <taxon>Spermatophyta</taxon>
        <taxon>Magnoliopsida</taxon>
        <taxon>eudicotyledons</taxon>
        <taxon>Gunneridae</taxon>
        <taxon>Pentapetalae</taxon>
        <taxon>rosids</taxon>
        <taxon>fabids</taxon>
        <taxon>Fabales</taxon>
        <taxon>Fabaceae</taxon>
        <taxon>Papilionoideae</taxon>
        <taxon>50 kb inversion clade</taxon>
        <taxon>NPAAA clade</taxon>
        <taxon>indigoferoid/millettioid clade</taxon>
        <taxon>Phaseoleae</taxon>
        <taxon>Cajanus</taxon>
    </lineage>
</organism>
<dbReference type="Gramene" id="C.cajan_09747.t">
    <property type="protein sequence ID" value="C.cajan_09747.t.cds1"/>
    <property type="gene ID" value="C.cajan_09747"/>
</dbReference>
<dbReference type="PANTHER" id="PTHR31286">
    <property type="entry name" value="GLYCINE-RICH CELL WALL STRUCTURAL PROTEIN 1.8-LIKE"/>
    <property type="match status" value="1"/>
</dbReference>
<dbReference type="EMBL" id="CM003605">
    <property type="protein sequence ID" value="KYP70792.1"/>
    <property type="molecule type" value="Genomic_DNA"/>
</dbReference>
<dbReference type="Proteomes" id="UP000075243">
    <property type="component" value="Chromosome 3"/>
</dbReference>
<gene>
    <name evidence="2" type="ORF">KK1_010026</name>
</gene>
<name>A0A151TUN8_CAJCA</name>
<keyword evidence="3" id="KW-1185">Reference proteome</keyword>
<dbReference type="Pfam" id="PF14111">
    <property type="entry name" value="DUF4283"/>
    <property type="match status" value="1"/>
</dbReference>
<evidence type="ECO:0000259" key="1">
    <source>
        <dbReference type="Pfam" id="PF14111"/>
    </source>
</evidence>
<protein>
    <recommendedName>
        <fullName evidence="1">DUF4283 domain-containing protein</fullName>
    </recommendedName>
</protein>
<reference evidence="2 3" key="1">
    <citation type="journal article" date="2012" name="Nat. Biotechnol.">
        <title>Draft genome sequence of pigeonpea (Cajanus cajan), an orphan legume crop of resource-poor farmers.</title>
        <authorList>
            <person name="Varshney R.K."/>
            <person name="Chen W."/>
            <person name="Li Y."/>
            <person name="Bharti A.K."/>
            <person name="Saxena R.K."/>
            <person name="Schlueter J.A."/>
            <person name="Donoghue M.T."/>
            <person name="Azam S."/>
            <person name="Fan G."/>
            <person name="Whaley A.M."/>
            <person name="Farmer A.D."/>
            <person name="Sheridan J."/>
            <person name="Iwata A."/>
            <person name="Tuteja R."/>
            <person name="Penmetsa R.V."/>
            <person name="Wu W."/>
            <person name="Upadhyaya H.D."/>
            <person name="Yang S.P."/>
            <person name="Shah T."/>
            <person name="Saxena K.B."/>
            <person name="Michael T."/>
            <person name="McCombie W.R."/>
            <person name="Yang B."/>
            <person name="Zhang G."/>
            <person name="Yang H."/>
            <person name="Wang J."/>
            <person name="Spillane C."/>
            <person name="Cook D.R."/>
            <person name="May G.D."/>
            <person name="Xu X."/>
            <person name="Jackson S.A."/>
        </authorList>
    </citation>
    <scope>NUCLEOTIDE SEQUENCE [LARGE SCALE GENOMIC DNA]</scope>
    <source>
        <strain evidence="3">cv. Asha</strain>
    </source>
</reference>
<proteinExistence type="predicted"/>
<feature type="non-terminal residue" evidence="2">
    <location>
        <position position="1"/>
    </location>
</feature>
<feature type="domain" description="DUF4283" evidence="1">
    <location>
        <begin position="25"/>
        <end position="91"/>
    </location>
</feature>
<sequence length="115" mass="13227">YESGNGLLPKFTIEPTTFDDLCTPWKKCLVVKLLGKNIGFLLMREKIQSIWKLEGGFELMGVTNGYYIVNFDLEVDQDKVVNGGPWMIFEPLLNCNERFCRLCRYGGNNRQRLGV</sequence>
<dbReference type="InterPro" id="IPR025558">
    <property type="entry name" value="DUF4283"/>
</dbReference>